<feature type="compositionally biased region" description="Basic and acidic residues" evidence="1">
    <location>
        <begin position="32"/>
        <end position="62"/>
    </location>
</feature>
<feature type="compositionally biased region" description="Polar residues" evidence="1">
    <location>
        <begin position="136"/>
        <end position="148"/>
    </location>
</feature>
<feature type="region of interest" description="Disordered" evidence="1">
    <location>
        <begin position="32"/>
        <end position="70"/>
    </location>
</feature>
<accession>A0ABD2J454</accession>
<protein>
    <submittedName>
        <fullName evidence="2">Uncharacterized protein</fullName>
    </submittedName>
</protein>
<organism evidence="2 3">
    <name type="scientific">Heterodera trifolii</name>
    <dbReference type="NCBI Taxonomy" id="157864"/>
    <lineage>
        <taxon>Eukaryota</taxon>
        <taxon>Metazoa</taxon>
        <taxon>Ecdysozoa</taxon>
        <taxon>Nematoda</taxon>
        <taxon>Chromadorea</taxon>
        <taxon>Rhabditida</taxon>
        <taxon>Tylenchina</taxon>
        <taxon>Tylenchomorpha</taxon>
        <taxon>Tylenchoidea</taxon>
        <taxon>Heteroderidae</taxon>
        <taxon>Heteroderinae</taxon>
        <taxon>Heterodera</taxon>
    </lineage>
</organism>
<dbReference type="EMBL" id="JBICBT010001056">
    <property type="protein sequence ID" value="KAL3085607.1"/>
    <property type="molecule type" value="Genomic_DNA"/>
</dbReference>
<evidence type="ECO:0000313" key="3">
    <source>
        <dbReference type="Proteomes" id="UP001620626"/>
    </source>
</evidence>
<feature type="compositionally biased region" description="Polar residues" evidence="1">
    <location>
        <begin position="112"/>
        <end position="122"/>
    </location>
</feature>
<name>A0ABD2J454_9BILA</name>
<dbReference type="Proteomes" id="UP001620626">
    <property type="component" value="Unassembled WGS sequence"/>
</dbReference>
<dbReference type="AlphaFoldDB" id="A0ABD2J454"/>
<proteinExistence type="predicted"/>
<reference evidence="2 3" key="1">
    <citation type="submission" date="2024-10" db="EMBL/GenBank/DDBJ databases">
        <authorList>
            <person name="Kim D."/>
        </authorList>
    </citation>
    <scope>NUCLEOTIDE SEQUENCE [LARGE SCALE GENOMIC DNA]</scope>
    <source>
        <strain evidence="2">BH-2024</strain>
    </source>
</reference>
<sequence length="202" mass="22857">MEENSTQTDITTAFPNIDVIIEVQSKKLEELQQKAHKDEKANKNNKELKSDFNKVRRQKAEDNAQNSAEIRRLENENKALIEYVTTRHLWSYNQQRSHSEIGGTTDEKSWRHPQNSITVKSSSAKKERPGERLTLPPSSESALGQDAVPTTSDSARATIAQAIIVTDQPITPPQIDDRKPNKCCFRFINQKNNLPQYEGGGN</sequence>
<gene>
    <name evidence="2" type="ORF">niasHT_037348</name>
</gene>
<keyword evidence="3" id="KW-1185">Reference proteome</keyword>
<feature type="region of interest" description="Disordered" evidence="1">
    <location>
        <begin position="99"/>
        <end position="148"/>
    </location>
</feature>
<evidence type="ECO:0000313" key="2">
    <source>
        <dbReference type="EMBL" id="KAL3085607.1"/>
    </source>
</evidence>
<comment type="caution">
    <text evidence="2">The sequence shown here is derived from an EMBL/GenBank/DDBJ whole genome shotgun (WGS) entry which is preliminary data.</text>
</comment>
<evidence type="ECO:0000256" key="1">
    <source>
        <dbReference type="SAM" id="MobiDB-lite"/>
    </source>
</evidence>